<proteinExistence type="inferred from homology"/>
<dbReference type="PANTHER" id="PTHR13604:SF0">
    <property type="entry name" value="ABASIC SITE PROCESSING PROTEIN HMCES"/>
    <property type="match status" value="1"/>
</dbReference>
<keyword evidence="6" id="KW-0238">DNA-binding</keyword>
<accession>A0A4R6RCJ2</accession>
<dbReference type="SUPFAM" id="SSF143081">
    <property type="entry name" value="BB1717-like"/>
    <property type="match status" value="1"/>
</dbReference>
<keyword evidence="5" id="KW-0190">Covalent protein-DNA linkage</keyword>
<protein>
    <recommendedName>
        <fullName evidence="8">Abasic site processing protein</fullName>
        <ecNumber evidence="8">3.4.-.-</ecNumber>
    </recommendedName>
</protein>
<evidence type="ECO:0000256" key="7">
    <source>
        <dbReference type="ARBA" id="ARBA00023239"/>
    </source>
</evidence>
<evidence type="ECO:0000313" key="9">
    <source>
        <dbReference type="EMBL" id="TDP83794.1"/>
    </source>
</evidence>
<comment type="caution">
    <text evidence="9">The sequence shown here is derived from an EMBL/GenBank/DDBJ whole genome shotgun (WGS) entry which is preliminary data.</text>
</comment>
<dbReference type="GO" id="GO:0003697">
    <property type="term" value="F:single-stranded DNA binding"/>
    <property type="evidence" value="ECO:0007669"/>
    <property type="project" value="InterPro"/>
</dbReference>
<evidence type="ECO:0000256" key="5">
    <source>
        <dbReference type="ARBA" id="ARBA00023124"/>
    </source>
</evidence>
<evidence type="ECO:0000256" key="2">
    <source>
        <dbReference type="ARBA" id="ARBA00022670"/>
    </source>
</evidence>
<evidence type="ECO:0000256" key="4">
    <source>
        <dbReference type="ARBA" id="ARBA00022801"/>
    </source>
</evidence>
<keyword evidence="10" id="KW-1185">Reference proteome</keyword>
<dbReference type="PANTHER" id="PTHR13604">
    <property type="entry name" value="DC12-RELATED"/>
    <property type="match status" value="1"/>
</dbReference>
<dbReference type="GO" id="GO:0106300">
    <property type="term" value="P:protein-DNA covalent cross-linking repair"/>
    <property type="evidence" value="ECO:0007669"/>
    <property type="project" value="InterPro"/>
</dbReference>
<dbReference type="EC" id="3.4.-.-" evidence="8"/>
<keyword evidence="3" id="KW-0227">DNA damage</keyword>
<evidence type="ECO:0000256" key="8">
    <source>
        <dbReference type="RuleBase" id="RU364100"/>
    </source>
</evidence>
<gene>
    <name evidence="9" type="ORF">EV672_104175</name>
</gene>
<comment type="similarity">
    <text evidence="1 8">Belongs to the SOS response-associated peptidase family.</text>
</comment>
<keyword evidence="2 8" id="KW-0645">Protease</keyword>
<dbReference type="GO" id="GO:0008233">
    <property type="term" value="F:peptidase activity"/>
    <property type="evidence" value="ECO:0007669"/>
    <property type="project" value="UniProtKB-KW"/>
</dbReference>
<evidence type="ECO:0000256" key="6">
    <source>
        <dbReference type="ARBA" id="ARBA00023125"/>
    </source>
</evidence>
<dbReference type="Proteomes" id="UP000294593">
    <property type="component" value="Unassembled WGS sequence"/>
</dbReference>
<dbReference type="InterPro" id="IPR003738">
    <property type="entry name" value="SRAP"/>
</dbReference>
<dbReference type="EMBL" id="SNXW01000004">
    <property type="protein sequence ID" value="TDP83794.1"/>
    <property type="molecule type" value="Genomic_DNA"/>
</dbReference>
<dbReference type="Gene3D" id="3.90.1680.10">
    <property type="entry name" value="SOS response associated peptidase-like"/>
    <property type="match status" value="1"/>
</dbReference>
<keyword evidence="4 8" id="KW-0378">Hydrolase</keyword>
<dbReference type="InterPro" id="IPR036590">
    <property type="entry name" value="SRAP-like"/>
</dbReference>
<name>A0A4R6RCJ2_9BURK</name>
<evidence type="ECO:0000313" key="10">
    <source>
        <dbReference type="Proteomes" id="UP000294593"/>
    </source>
</evidence>
<evidence type="ECO:0000256" key="1">
    <source>
        <dbReference type="ARBA" id="ARBA00008136"/>
    </source>
</evidence>
<reference evidence="9 10" key="1">
    <citation type="submission" date="2019-03" db="EMBL/GenBank/DDBJ databases">
        <title>Genomic Encyclopedia of Type Strains, Phase IV (KMG-IV): sequencing the most valuable type-strain genomes for metagenomic binning, comparative biology and taxonomic classification.</title>
        <authorList>
            <person name="Goeker M."/>
        </authorList>
    </citation>
    <scope>NUCLEOTIDE SEQUENCE [LARGE SCALE GENOMIC DNA]</scope>
    <source>
        <strain evidence="9 10">DSM 11901</strain>
    </source>
</reference>
<dbReference type="GO" id="GO:0016829">
    <property type="term" value="F:lyase activity"/>
    <property type="evidence" value="ECO:0007669"/>
    <property type="project" value="UniProtKB-KW"/>
</dbReference>
<dbReference type="GO" id="GO:0006508">
    <property type="term" value="P:proteolysis"/>
    <property type="evidence" value="ECO:0007669"/>
    <property type="project" value="UniProtKB-KW"/>
</dbReference>
<keyword evidence="7" id="KW-0456">Lyase</keyword>
<evidence type="ECO:0000256" key="3">
    <source>
        <dbReference type="ARBA" id="ARBA00022763"/>
    </source>
</evidence>
<sequence>MLHMCAHYEAVSKPERMHDTFKVAMPTGAVADVWPGYAGIFIRHPREAQQDDGVAPWREAMAGSFGLIPHWAKDPSLAKKTYNARSETVATKPSYRDAWRLGRRCIIPAEAFYEPDWRSGRAVPTRIARADGKPMGIAGIWTGWRAPDGTIVRSMSMLTVNADEHPLMRNFHRPEDEKRMVVVLEEGGFEAWLDPALARPEVMLECLPAEKLITVHGS</sequence>
<dbReference type="Pfam" id="PF02586">
    <property type="entry name" value="SRAP"/>
    <property type="match status" value="1"/>
</dbReference>
<dbReference type="AlphaFoldDB" id="A0A4R6RCJ2"/>
<organism evidence="9 10">
    <name type="scientific">Aquabacterium commune</name>
    <dbReference type="NCBI Taxonomy" id="70586"/>
    <lineage>
        <taxon>Bacteria</taxon>
        <taxon>Pseudomonadati</taxon>
        <taxon>Pseudomonadota</taxon>
        <taxon>Betaproteobacteria</taxon>
        <taxon>Burkholderiales</taxon>
        <taxon>Aquabacterium</taxon>
    </lineage>
</organism>